<keyword evidence="1" id="KW-0175">Coiled coil</keyword>
<evidence type="ECO:0000313" key="3">
    <source>
        <dbReference type="Proteomes" id="UP001162060"/>
    </source>
</evidence>
<feature type="coiled-coil region" evidence="1">
    <location>
        <begin position="238"/>
        <end position="356"/>
    </location>
</feature>
<proteinExistence type="predicted"/>
<dbReference type="AlphaFoldDB" id="A0AAV1TR71"/>
<accession>A0AAV1TR71</accession>
<gene>
    <name evidence="2" type="ORF">PM001_LOCUS8743</name>
</gene>
<dbReference type="EMBL" id="CAKLBY020000069">
    <property type="protein sequence ID" value="CAK7923593.1"/>
    <property type="molecule type" value="Genomic_DNA"/>
</dbReference>
<reference evidence="2" key="1">
    <citation type="submission" date="2024-01" db="EMBL/GenBank/DDBJ databases">
        <authorList>
            <person name="Webb A."/>
        </authorList>
    </citation>
    <scope>NUCLEOTIDE SEQUENCE</scope>
    <source>
        <strain evidence="2">Pm1</strain>
    </source>
</reference>
<evidence type="ECO:0000256" key="1">
    <source>
        <dbReference type="SAM" id="Coils"/>
    </source>
</evidence>
<sequence length="413" mass="46599">MVQQVLGGNGGHAVLSDDVSMGANGDVEAVEGAAECNDDDMGTICHEAPKKHLETSLCPSSAVSARGESDDDFVVRFSAAQLKAKIAQAKYEVKLAMDAELLAVRKELVERRYEVLDCAREREKLVAQCASLQKRLDALLQENKQTLCGTREDLQLEKLLATLDVEKAARQKMQQEYGKQRQELLLAQDRVEKLDVQVANYQKTETVLAQSVAHLQQRYTIKDQQRAVSVEHAQRELIEKHEQEIAMCREELAIARRTENMAREQVHEHQKELKALRDNAPQVSQSAHHVVSGEYQLQDKVARLEIENAELQRKEEQVQQANAQLRSQLSAQLEELSSLRHEKEGLQRDNKELGEIASDLMQMAERQYAETVKRGIPPAVSTHSTLVDTTGMTHEEDGIFLQKRKKRLRLSLG</sequence>
<feature type="coiled-coil region" evidence="1">
    <location>
        <begin position="79"/>
        <end position="190"/>
    </location>
</feature>
<name>A0AAV1TR71_9STRA</name>
<comment type="caution">
    <text evidence="2">The sequence shown here is derived from an EMBL/GenBank/DDBJ whole genome shotgun (WGS) entry which is preliminary data.</text>
</comment>
<protein>
    <submittedName>
        <fullName evidence="2">Uncharacterized protein</fullName>
    </submittedName>
</protein>
<evidence type="ECO:0000313" key="2">
    <source>
        <dbReference type="EMBL" id="CAK7923593.1"/>
    </source>
</evidence>
<dbReference type="Proteomes" id="UP001162060">
    <property type="component" value="Unassembled WGS sequence"/>
</dbReference>
<organism evidence="2 3">
    <name type="scientific">Peronospora matthiolae</name>
    <dbReference type="NCBI Taxonomy" id="2874970"/>
    <lineage>
        <taxon>Eukaryota</taxon>
        <taxon>Sar</taxon>
        <taxon>Stramenopiles</taxon>
        <taxon>Oomycota</taxon>
        <taxon>Peronosporomycetes</taxon>
        <taxon>Peronosporales</taxon>
        <taxon>Peronosporaceae</taxon>
        <taxon>Peronospora</taxon>
    </lineage>
</organism>